<evidence type="ECO:0000313" key="8">
    <source>
        <dbReference type="Proteomes" id="UP000243359"/>
    </source>
</evidence>
<protein>
    <submittedName>
        <fullName evidence="7">Glutathionylspermidine synthase</fullName>
    </submittedName>
</protein>
<keyword evidence="1" id="KW-0436">Ligase</keyword>
<dbReference type="RefSeq" id="WP_090349060.1">
    <property type="nucleotide sequence ID" value="NZ_LT629751.1"/>
</dbReference>
<evidence type="ECO:0000259" key="6">
    <source>
        <dbReference type="Pfam" id="PF03738"/>
    </source>
</evidence>
<evidence type="ECO:0000313" key="7">
    <source>
        <dbReference type="EMBL" id="SDS64979.1"/>
    </source>
</evidence>
<organism evidence="7 8">
    <name type="scientific">Pseudomonas oryzae</name>
    <dbReference type="NCBI Taxonomy" id="1392877"/>
    <lineage>
        <taxon>Bacteria</taxon>
        <taxon>Pseudomonadati</taxon>
        <taxon>Pseudomonadota</taxon>
        <taxon>Gammaproteobacteria</taxon>
        <taxon>Pseudomonadales</taxon>
        <taxon>Pseudomonadaceae</taxon>
        <taxon>Pseudomonas</taxon>
    </lineage>
</organism>
<dbReference type="EMBL" id="LT629751">
    <property type="protein sequence ID" value="SDS64979.1"/>
    <property type="molecule type" value="Genomic_DNA"/>
</dbReference>
<dbReference type="InterPro" id="IPR016185">
    <property type="entry name" value="PreATP-grasp_dom_sf"/>
</dbReference>
<reference evidence="8" key="1">
    <citation type="submission" date="2016-10" db="EMBL/GenBank/DDBJ databases">
        <authorList>
            <person name="Varghese N."/>
            <person name="Submissions S."/>
        </authorList>
    </citation>
    <scope>NUCLEOTIDE SEQUENCE [LARGE SCALE GENOMIC DNA]</scope>
    <source>
        <strain evidence="8">KCTC 32247</strain>
    </source>
</reference>
<dbReference type="AlphaFoldDB" id="A0A1H1TZD6"/>
<evidence type="ECO:0000256" key="4">
    <source>
        <dbReference type="ARBA" id="ARBA00022840"/>
    </source>
</evidence>
<keyword evidence="5" id="KW-0460">Magnesium</keyword>
<dbReference type="OrthoDB" id="9765517at2"/>
<dbReference type="STRING" id="1392877.SAMN05216221_2294"/>
<evidence type="ECO:0000256" key="3">
    <source>
        <dbReference type="ARBA" id="ARBA00022741"/>
    </source>
</evidence>
<dbReference type="InterPro" id="IPR005494">
    <property type="entry name" value="GSPS_pre-ATP-grasp-like_dom"/>
</dbReference>
<dbReference type="Pfam" id="PF03738">
    <property type="entry name" value="GSP_synth"/>
    <property type="match status" value="1"/>
</dbReference>
<dbReference type="Gene3D" id="3.30.1490.330">
    <property type="match status" value="1"/>
</dbReference>
<dbReference type="GO" id="GO:0016874">
    <property type="term" value="F:ligase activity"/>
    <property type="evidence" value="ECO:0007669"/>
    <property type="project" value="UniProtKB-KW"/>
</dbReference>
<feature type="domain" description="Glutathionylspermidine synthase pre-ATP-grasp-like" evidence="6">
    <location>
        <begin position="12"/>
        <end position="370"/>
    </location>
</feature>
<name>A0A1H1TZD6_9PSED</name>
<keyword evidence="3" id="KW-0547">Nucleotide-binding</keyword>
<keyword evidence="4" id="KW-0067">ATP-binding</keyword>
<dbReference type="SUPFAM" id="SSF52440">
    <property type="entry name" value="PreATP-grasp domain"/>
    <property type="match status" value="1"/>
</dbReference>
<evidence type="ECO:0000256" key="2">
    <source>
        <dbReference type="ARBA" id="ARBA00022723"/>
    </source>
</evidence>
<proteinExistence type="predicted"/>
<dbReference type="GO" id="GO:0005524">
    <property type="term" value="F:ATP binding"/>
    <property type="evidence" value="ECO:0007669"/>
    <property type="project" value="UniProtKB-KW"/>
</dbReference>
<keyword evidence="8" id="KW-1185">Reference proteome</keyword>
<sequence>MQRRSFTPRPHWRTQCEQLGFTFHSIDGTYWDESAAYEFTLEQIETLESASEDLHQRCLEAVDWIVRHQHFAPFALPPRARELIVDSWRRQEPSLYGRFDFSWDGSGAPKLLEYNADTPTGLLEASVVQWFWLQAVLPDADQFNSLHERLIDRWRALDPGGPLHFAALAGHEEDTGNALYLLDTAHQAGLATDYLAIERIGFDATRRSFVDEDDRPIRHCFKLYPWEWLLEDEFAGHVAESGIRFLEPAWKLLLSCKALLPILWRLFPRHPNLLPASFADELPLPKVRKPLYSREGENIRIVSADGAIASDGPHAQAPHIWQACAPLPNFAGNYPVLGCWMVGERAAGLGIREDGGPITRDSSRFVPHYFRNA</sequence>
<dbReference type="GO" id="GO:0046872">
    <property type="term" value="F:metal ion binding"/>
    <property type="evidence" value="ECO:0007669"/>
    <property type="project" value="UniProtKB-KW"/>
</dbReference>
<dbReference type="Proteomes" id="UP000243359">
    <property type="component" value="Chromosome I"/>
</dbReference>
<evidence type="ECO:0000256" key="5">
    <source>
        <dbReference type="ARBA" id="ARBA00022842"/>
    </source>
</evidence>
<keyword evidence="2" id="KW-0479">Metal-binding</keyword>
<evidence type="ECO:0000256" key="1">
    <source>
        <dbReference type="ARBA" id="ARBA00022598"/>
    </source>
</evidence>
<accession>A0A1H1TZD6</accession>
<gene>
    <name evidence="7" type="ORF">SAMN05216221_2294</name>
</gene>
<dbReference type="SUPFAM" id="SSF56059">
    <property type="entry name" value="Glutathione synthetase ATP-binding domain-like"/>
    <property type="match status" value="1"/>
</dbReference>